<dbReference type="Pfam" id="PF00153">
    <property type="entry name" value="Mito_carr"/>
    <property type="match status" value="1"/>
</dbReference>
<keyword evidence="3" id="KW-0813">Transport</keyword>
<dbReference type="InterPro" id="IPR023395">
    <property type="entry name" value="MCP_dom_sf"/>
</dbReference>
<organism evidence="9 10">
    <name type="scientific">Athelia psychrophila</name>
    <dbReference type="NCBI Taxonomy" id="1759441"/>
    <lineage>
        <taxon>Eukaryota</taxon>
        <taxon>Fungi</taxon>
        <taxon>Dikarya</taxon>
        <taxon>Basidiomycota</taxon>
        <taxon>Agaricomycotina</taxon>
        <taxon>Agaricomycetes</taxon>
        <taxon>Agaricomycetidae</taxon>
        <taxon>Atheliales</taxon>
        <taxon>Atheliaceae</taxon>
        <taxon>Athelia</taxon>
    </lineage>
</organism>
<dbReference type="InterPro" id="IPR018108">
    <property type="entry name" value="MCP_transmembrane"/>
</dbReference>
<dbReference type="STRING" id="436010.A0A166V210"/>
<gene>
    <name evidence="9" type="ORF">FIBSPDRAFT_848651</name>
</gene>
<keyword evidence="4" id="KW-0812">Transmembrane</keyword>
<dbReference type="SUPFAM" id="SSF103506">
    <property type="entry name" value="Mitochondrial carrier"/>
    <property type="match status" value="1"/>
</dbReference>
<comment type="subcellular location">
    <subcellularLocation>
        <location evidence="1">Membrane</location>
        <topology evidence="1">Multi-pass membrane protein</topology>
    </subcellularLocation>
</comment>
<evidence type="ECO:0000256" key="4">
    <source>
        <dbReference type="ARBA" id="ARBA00022692"/>
    </source>
</evidence>
<evidence type="ECO:0000256" key="3">
    <source>
        <dbReference type="ARBA" id="ARBA00022448"/>
    </source>
</evidence>
<feature type="compositionally biased region" description="Acidic residues" evidence="8">
    <location>
        <begin position="24"/>
        <end position="46"/>
    </location>
</feature>
<evidence type="ECO:0000256" key="8">
    <source>
        <dbReference type="SAM" id="MobiDB-lite"/>
    </source>
</evidence>
<evidence type="ECO:0000313" key="10">
    <source>
        <dbReference type="Proteomes" id="UP000076532"/>
    </source>
</evidence>
<dbReference type="PANTHER" id="PTHR45618">
    <property type="entry name" value="MITOCHONDRIAL DICARBOXYLATE CARRIER-RELATED"/>
    <property type="match status" value="1"/>
</dbReference>
<keyword evidence="5" id="KW-0677">Repeat</keyword>
<dbReference type="Gene3D" id="1.50.40.10">
    <property type="entry name" value="Mitochondrial carrier domain"/>
    <property type="match status" value="1"/>
</dbReference>
<dbReference type="GO" id="GO:0016020">
    <property type="term" value="C:membrane"/>
    <property type="evidence" value="ECO:0007669"/>
    <property type="project" value="UniProtKB-SubCell"/>
</dbReference>
<evidence type="ECO:0000256" key="5">
    <source>
        <dbReference type="ARBA" id="ARBA00022737"/>
    </source>
</evidence>
<evidence type="ECO:0000256" key="6">
    <source>
        <dbReference type="ARBA" id="ARBA00022989"/>
    </source>
</evidence>
<keyword evidence="6" id="KW-1133">Transmembrane helix</keyword>
<dbReference type="AlphaFoldDB" id="A0A166V210"/>
<sequence length="389" mass="43285">MPWEVGRLLLQVQWVPRDAGNPELMDDAADDDDDELSDSSEEDDSYFADPTSGESVPVPRLADEQGYVIRRSVLEEGTRPEYIIPVGSADGVWGMIKRVGRFRGEGWFALWKGLLTFCVHDALFSSIQPMIEGTIRSVLLPNANVFQQPPLYIPVASHMLTGFILSPLDLVRTRLIIQSHVPRYRTYTGPLDALSQILQFEGGLRGIYLHPHLLYPTLIDHTLRPLVSLALPGLLAGYLGSHISPDTHPFAWGIAEFTGNCAGLLITLPFETVRRRLQAQVRGRAKPVRACVEMRPAPYNGVVDTIWHILTEERSDLPLKAKRLRRPSKASKGKQVAQVVEEEDDSWFRNTGLGQLYRGLGMRLGASAIVFLLAVVSGGEERDSGWAEL</sequence>
<accession>A0A166V210</accession>
<reference evidence="9 10" key="1">
    <citation type="journal article" date="2016" name="Mol. Biol. Evol.">
        <title>Comparative Genomics of Early-Diverging Mushroom-Forming Fungi Provides Insights into the Origins of Lignocellulose Decay Capabilities.</title>
        <authorList>
            <person name="Nagy L.G."/>
            <person name="Riley R."/>
            <person name="Tritt A."/>
            <person name="Adam C."/>
            <person name="Daum C."/>
            <person name="Floudas D."/>
            <person name="Sun H."/>
            <person name="Yadav J.S."/>
            <person name="Pangilinan J."/>
            <person name="Larsson K.H."/>
            <person name="Matsuura K."/>
            <person name="Barry K."/>
            <person name="Labutti K."/>
            <person name="Kuo R."/>
            <person name="Ohm R.A."/>
            <person name="Bhattacharya S.S."/>
            <person name="Shirouzu T."/>
            <person name="Yoshinaga Y."/>
            <person name="Martin F.M."/>
            <person name="Grigoriev I.V."/>
            <person name="Hibbett D.S."/>
        </authorList>
    </citation>
    <scope>NUCLEOTIDE SEQUENCE [LARGE SCALE GENOMIC DNA]</scope>
    <source>
        <strain evidence="9 10">CBS 109695</strain>
    </source>
</reference>
<protein>
    <submittedName>
        <fullName evidence="9">Mitochondrial carrier</fullName>
    </submittedName>
</protein>
<feature type="region of interest" description="Disordered" evidence="8">
    <location>
        <begin position="19"/>
        <end position="57"/>
    </location>
</feature>
<comment type="similarity">
    <text evidence="2">Belongs to the mitochondrial carrier (TC 2.A.29) family.</text>
</comment>
<dbReference type="Proteomes" id="UP000076532">
    <property type="component" value="Unassembled WGS sequence"/>
</dbReference>
<dbReference type="InterPro" id="IPR050391">
    <property type="entry name" value="Mito_Metabolite_Transporter"/>
</dbReference>
<evidence type="ECO:0000313" key="9">
    <source>
        <dbReference type="EMBL" id="KZP32266.1"/>
    </source>
</evidence>
<keyword evidence="10" id="KW-1185">Reference proteome</keyword>
<evidence type="ECO:0000256" key="2">
    <source>
        <dbReference type="ARBA" id="ARBA00006375"/>
    </source>
</evidence>
<evidence type="ECO:0000256" key="7">
    <source>
        <dbReference type="ARBA" id="ARBA00023136"/>
    </source>
</evidence>
<keyword evidence="7" id="KW-0472">Membrane</keyword>
<dbReference type="EMBL" id="KV417486">
    <property type="protein sequence ID" value="KZP32266.1"/>
    <property type="molecule type" value="Genomic_DNA"/>
</dbReference>
<dbReference type="OrthoDB" id="77989at2759"/>
<name>A0A166V210_9AGAM</name>
<proteinExistence type="inferred from homology"/>
<evidence type="ECO:0000256" key="1">
    <source>
        <dbReference type="ARBA" id="ARBA00004141"/>
    </source>
</evidence>